<dbReference type="OrthoDB" id="10268064at2759"/>
<feature type="domain" description="Tail specific protease" evidence="2">
    <location>
        <begin position="108"/>
        <end position="305"/>
    </location>
</feature>
<organism evidence="3 4">
    <name type="scientific">Chanos chanos</name>
    <name type="common">Milkfish</name>
    <name type="synonym">Mugil chanos</name>
    <dbReference type="NCBI Taxonomy" id="29144"/>
    <lineage>
        <taxon>Eukaryota</taxon>
        <taxon>Metazoa</taxon>
        <taxon>Chordata</taxon>
        <taxon>Craniata</taxon>
        <taxon>Vertebrata</taxon>
        <taxon>Euteleostomi</taxon>
        <taxon>Actinopterygii</taxon>
        <taxon>Neopterygii</taxon>
        <taxon>Teleostei</taxon>
        <taxon>Ostariophysi</taxon>
        <taxon>Gonorynchiformes</taxon>
        <taxon>Chanidae</taxon>
        <taxon>Chanos</taxon>
    </lineage>
</organism>
<protein>
    <submittedName>
        <fullName evidence="4">Retinol-binding protein 3</fullName>
    </submittedName>
</protein>
<proteinExistence type="predicted"/>
<gene>
    <name evidence="4" type="primary">irbpl</name>
</gene>
<evidence type="ECO:0000313" key="4">
    <source>
        <dbReference type="RefSeq" id="XP_030630899.1"/>
    </source>
</evidence>
<accession>A0A6J2VFK2</accession>
<dbReference type="CTD" id="794630"/>
<dbReference type="GeneID" id="115812557"/>
<dbReference type="SMART" id="SM00245">
    <property type="entry name" value="TSPc"/>
    <property type="match status" value="3"/>
</dbReference>
<evidence type="ECO:0000259" key="2">
    <source>
        <dbReference type="SMART" id="SM00245"/>
    </source>
</evidence>
<dbReference type="Proteomes" id="UP000504632">
    <property type="component" value="Chromosome 5"/>
</dbReference>
<feature type="chain" id="PRO_5026894868" evidence="1">
    <location>
        <begin position="23"/>
        <end position="920"/>
    </location>
</feature>
<dbReference type="Gene3D" id="3.90.226.10">
    <property type="entry name" value="2-enoyl-CoA Hydratase, Chain A, domain 1"/>
    <property type="match status" value="3"/>
</dbReference>
<dbReference type="PANTHER" id="PTHR11261:SF3">
    <property type="entry name" value="RETINOL-BINDING PROTEIN 3"/>
    <property type="match status" value="1"/>
</dbReference>
<dbReference type="Gene3D" id="3.30.750.44">
    <property type="match status" value="3"/>
</dbReference>
<dbReference type="PANTHER" id="PTHR11261">
    <property type="entry name" value="INTERPHOTORECEPTOR RETINOID-BINDING PROTEIN"/>
    <property type="match status" value="1"/>
</dbReference>
<reference evidence="4" key="1">
    <citation type="submission" date="2025-08" db="UniProtKB">
        <authorList>
            <consortium name="RefSeq"/>
        </authorList>
    </citation>
    <scope>IDENTIFICATION</scope>
</reference>
<dbReference type="GO" id="GO:0019841">
    <property type="term" value="F:retinol binding"/>
    <property type="evidence" value="ECO:0007669"/>
    <property type="project" value="TreeGrafter"/>
</dbReference>
<keyword evidence="1" id="KW-0732">Signal</keyword>
<keyword evidence="3" id="KW-1185">Reference proteome</keyword>
<dbReference type="CDD" id="cd07563">
    <property type="entry name" value="Peptidase_S41_IRBP"/>
    <property type="match status" value="3"/>
</dbReference>
<dbReference type="RefSeq" id="XP_030630899.1">
    <property type="nucleotide sequence ID" value="XM_030775039.1"/>
</dbReference>
<dbReference type="SUPFAM" id="SSF52096">
    <property type="entry name" value="ClpP/crotonase"/>
    <property type="match status" value="3"/>
</dbReference>
<name>A0A6J2VFK2_CHACN</name>
<dbReference type="AlphaFoldDB" id="A0A6J2VFK2"/>
<feature type="domain" description="Tail specific protease" evidence="2">
    <location>
        <begin position="403"/>
        <end position="599"/>
    </location>
</feature>
<dbReference type="GO" id="GO:0008236">
    <property type="term" value="F:serine-type peptidase activity"/>
    <property type="evidence" value="ECO:0007669"/>
    <property type="project" value="InterPro"/>
</dbReference>
<feature type="signal peptide" evidence="1">
    <location>
        <begin position="1"/>
        <end position="22"/>
    </location>
</feature>
<feature type="domain" description="Tail specific protease" evidence="2">
    <location>
        <begin position="700"/>
        <end position="897"/>
    </location>
</feature>
<dbReference type="Pfam" id="PF11918">
    <property type="entry name" value="Peptidase_S41_N"/>
    <property type="match status" value="3"/>
</dbReference>
<evidence type="ECO:0000313" key="3">
    <source>
        <dbReference type="Proteomes" id="UP000504632"/>
    </source>
</evidence>
<dbReference type="InterPro" id="IPR005151">
    <property type="entry name" value="Tail-specific_protease"/>
</dbReference>
<dbReference type="Pfam" id="PF03572">
    <property type="entry name" value="Peptidase_S41"/>
    <property type="match status" value="3"/>
</dbReference>
<dbReference type="InParanoid" id="A0A6J2VFK2"/>
<sequence length="920" mass="102433">MAGYRTSTAVVVILCHVLVLNASFQSALVLNMANILRNNYCFPENLIGMQEAIQQAISSGEILHISDRKTLAAVLTAGVQGALNDPRLTVSYEPNYVPITQPALSSLPTDQLIRLIRNSVKLEVMDNNIGYLRIDRIIGKETAAKLGRLLHDNIWNKVVHTSSMIFDLRFSTAGELSGVPYIISYFSEPHPPLLIDMIYDRPTNTTKELWTMPTLLGDRYGKRKDLIILTSKRTMGAAEAVAYILKHMNRAIIVGERSAGGSVKVEKLKIGDSDFYITVPVAKSVNPVTGQSWEVSGVLPSVSVNPKEAVLKAKTLLAVRRTIPKAVKSISDIIKRFYSFREKVPILLKHLVTTDFFTVISEEDLAAKLNYELQSISEDPRLIITATKQPPVIIRDGPEPHLTSDEQPYPVDKVFKVHLLTGNTGYLRFDKFPEASVLLRLESHITRKVWEPIKDTENLVIDLRYNTGGSSDALPVLLSYLYDTSLSIHLFTIYNSIQNTTTELHTLSSIQGPSYGSRRGVYVLTSYDTAAAGEEFAYLIQSLHRGTVIGEITSGTLLHSRSFHVEDTDIVITVPVINFIDNNGECWLGGGVVPDAIVLAEDSIEQAHEIIEFHKNIQHLVQIVGELLEKHYAIPEIAAKISQVLYLKWTDGLYRSVVDYESLASQLTVDLQETSNDHRLHVFYCETEPESLNEIPKIPSPDEVSHIIDAVFKTDVLPGNVGYLRLNMMPDIEVMQAISQQFIKLVWNKLLNSDVLVIDMRFNTGGYSTAIPLLCTYFFDAEPLRHLYTVFDHSTSTKTEVKTLSHILGQRYDSRKDLYILTSHMTGSAAEVFTRTMKDLKRATVIGEPTIGGSLSSGIYQIENSILYASIPNQVIMSPVTGKVWSLSGVEPHVVAQATDALNVTQRIIAARRQKKDSGS</sequence>
<dbReference type="GO" id="GO:0006508">
    <property type="term" value="P:proteolysis"/>
    <property type="evidence" value="ECO:0007669"/>
    <property type="project" value="InterPro"/>
</dbReference>
<evidence type="ECO:0000256" key="1">
    <source>
        <dbReference type="SAM" id="SignalP"/>
    </source>
</evidence>
<dbReference type="InterPro" id="IPR029045">
    <property type="entry name" value="ClpP/crotonase-like_dom_sf"/>
</dbReference>